<dbReference type="CDD" id="cd02874">
    <property type="entry name" value="GH18_CFLE_spore_hydrolase"/>
    <property type="match status" value="1"/>
</dbReference>
<dbReference type="InterPro" id="IPR001223">
    <property type="entry name" value="Glyco_hydro18_cat"/>
</dbReference>
<proteinExistence type="predicted"/>
<accession>A0ABT5VE28</accession>
<dbReference type="GO" id="GO:0016787">
    <property type="term" value="F:hydrolase activity"/>
    <property type="evidence" value="ECO:0007669"/>
    <property type="project" value="UniProtKB-KW"/>
</dbReference>
<dbReference type="PANTHER" id="PTHR46066">
    <property type="entry name" value="CHITINASE DOMAIN-CONTAINING PROTEIN 1 FAMILY MEMBER"/>
    <property type="match status" value="1"/>
</dbReference>
<sequence length="330" mass="37585">MAEPIKEEPIKDSKELINLGYYTKYWHTDMSSYNSLTSFHSYLNTIAVTSYDVTARGTIEGFDASEAVTFAKENGVAPFVTIQNKFDPAMTHTILSSVALRTTTIQNMLELVQTKEYDGINLNFENMYASDRALFNEFVRELVDVFHAHNYPVIVSVPAKTGDFPTWAWSGTFEYRTIGELADYVQVMTYDQHGSWGEPGPVAGLNWVENVLKYATSEMPAEKILIGLPAYAYDWNLDQPSSSRAITWRNVKTLLNTTNATVQWDHQSQSPFFHYTDANGHQHTVWFENEKSITLKTELVHKYQLGGVSTWRMGQEDEAFWNAVHEGLNQ</sequence>
<dbReference type="SMART" id="SM00636">
    <property type="entry name" value="Glyco_18"/>
    <property type="match status" value="1"/>
</dbReference>
<dbReference type="Gene3D" id="3.10.50.10">
    <property type="match status" value="1"/>
</dbReference>
<evidence type="ECO:0000313" key="5">
    <source>
        <dbReference type="Proteomes" id="UP001148125"/>
    </source>
</evidence>
<dbReference type="Proteomes" id="UP001148125">
    <property type="component" value="Unassembled WGS sequence"/>
</dbReference>
<gene>
    <name evidence="4" type="ORF">N7Z68_09935</name>
</gene>
<evidence type="ECO:0000259" key="3">
    <source>
        <dbReference type="PROSITE" id="PS51910"/>
    </source>
</evidence>
<keyword evidence="1 4" id="KW-0378">Hydrolase</keyword>
<dbReference type="EMBL" id="JAOTPO010000005">
    <property type="protein sequence ID" value="MDE5413708.1"/>
    <property type="molecule type" value="Genomic_DNA"/>
</dbReference>
<keyword evidence="2" id="KW-0326">Glycosidase</keyword>
<comment type="caution">
    <text evidence="4">The sequence shown here is derived from an EMBL/GenBank/DDBJ whole genome shotgun (WGS) entry which is preliminary data.</text>
</comment>
<dbReference type="InterPro" id="IPR017853">
    <property type="entry name" value="GH"/>
</dbReference>
<name>A0ABT5VE28_9BACI</name>
<dbReference type="Pfam" id="PF00704">
    <property type="entry name" value="Glyco_hydro_18"/>
    <property type="match status" value="1"/>
</dbReference>
<dbReference type="InterPro" id="IPR011583">
    <property type="entry name" value="Chitinase_II/V-like_cat"/>
</dbReference>
<dbReference type="InterPro" id="IPR029070">
    <property type="entry name" value="Chitinase_insertion_sf"/>
</dbReference>
<feature type="domain" description="GH18" evidence="3">
    <location>
        <begin position="17"/>
        <end position="330"/>
    </location>
</feature>
<evidence type="ECO:0000256" key="2">
    <source>
        <dbReference type="ARBA" id="ARBA00023295"/>
    </source>
</evidence>
<dbReference type="PROSITE" id="PS51910">
    <property type="entry name" value="GH18_2"/>
    <property type="match status" value="1"/>
</dbReference>
<dbReference type="PANTHER" id="PTHR46066:SF2">
    <property type="entry name" value="CHITINASE DOMAIN-CONTAINING PROTEIN 1"/>
    <property type="match status" value="1"/>
</dbReference>
<keyword evidence="5" id="KW-1185">Reference proteome</keyword>
<dbReference type="Gene3D" id="3.20.20.80">
    <property type="entry name" value="Glycosidases"/>
    <property type="match status" value="1"/>
</dbReference>
<dbReference type="InterPro" id="IPR041704">
    <property type="entry name" value="CFLE_GH18"/>
</dbReference>
<reference evidence="4" key="1">
    <citation type="submission" date="2024-05" db="EMBL/GenBank/DDBJ databases">
        <title>Alkalihalobacillus sp. strain MEB203 novel alkaliphilic bacterium from Lonar Lake, India.</title>
        <authorList>
            <person name="Joshi A."/>
            <person name="Thite S."/>
            <person name="Mengade P."/>
        </authorList>
    </citation>
    <scope>NUCLEOTIDE SEQUENCE</scope>
    <source>
        <strain evidence="4">MEB 203</strain>
    </source>
</reference>
<evidence type="ECO:0000313" key="4">
    <source>
        <dbReference type="EMBL" id="MDE5413708.1"/>
    </source>
</evidence>
<protein>
    <submittedName>
        <fullName evidence="4">Glycosyl hydrolase family 18 protein</fullName>
    </submittedName>
</protein>
<evidence type="ECO:0000256" key="1">
    <source>
        <dbReference type="ARBA" id="ARBA00022801"/>
    </source>
</evidence>
<dbReference type="SUPFAM" id="SSF51445">
    <property type="entry name" value="(Trans)glycosidases"/>
    <property type="match status" value="1"/>
</dbReference>
<organism evidence="4 5">
    <name type="scientific">Alkalihalobacterium chitinilyticum</name>
    <dbReference type="NCBI Taxonomy" id="2980103"/>
    <lineage>
        <taxon>Bacteria</taxon>
        <taxon>Bacillati</taxon>
        <taxon>Bacillota</taxon>
        <taxon>Bacilli</taxon>
        <taxon>Bacillales</taxon>
        <taxon>Bacillaceae</taxon>
        <taxon>Alkalihalobacterium</taxon>
    </lineage>
</organism>